<dbReference type="Gene3D" id="3.30.530.80">
    <property type="match status" value="1"/>
</dbReference>
<accession>A0A948WXP3</accession>
<dbReference type="AlphaFoldDB" id="A0A948WXP3"/>
<reference evidence="3" key="1">
    <citation type="journal article" date="2021" name="PeerJ">
        <title>Extensive microbial diversity within the chicken gut microbiome revealed by metagenomics and culture.</title>
        <authorList>
            <person name="Gilroy R."/>
            <person name="Ravi A."/>
            <person name="Getino M."/>
            <person name="Pursley I."/>
            <person name="Horton D.L."/>
            <person name="Alikhan N.F."/>
            <person name="Baker D."/>
            <person name="Gharbi K."/>
            <person name="Hall N."/>
            <person name="Watson M."/>
            <person name="Adriaenssens E.M."/>
            <person name="Foster-Nyarko E."/>
            <person name="Jarju S."/>
            <person name="Secka A."/>
            <person name="Antonio M."/>
            <person name="Oren A."/>
            <person name="Chaudhuri R.R."/>
            <person name="La Ragione R."/>
            <person name="Hildebrand F."/>
            <person name="Pallen M.J."/>
        </authorList>
    </citation>
    <scope>NUCLEOTIDE SEQUENCE</scope>
    <source>
        <strain evidence="3">G4-2901</strain>
    </source>
</reference>
<evidence type="ECO:0000259" key="2">
    <source>
        <dbReference type="Pfam" id="PF14730"/>
    </source>
</evidence>
<dbReference type="Proteomes" id="UP000783796">
    <property type="component" value="Unassembled WGS sequence"/>
</dbReference>
<protein>
    <submittedName>
        <fullName evidence="3">DUF4468 domain-containing protein</fullName>
    </submittedName>
</protein>
<name>A0A948WXP3_9BACT</name>
<feature type="domain" description="DUF4468" evidence="2">
    <location>
        <begin position="45"/>
        <end position="136"/>
    </location>
</feature>
<evidence type="ECO:0000313" key="3">
    <source>
        <dbReference type="EMBL" id="MBU3839010.1"/>
    </source>
</evidence>
<proteinExistence type="predicted"/>
<keyword evidence="1" id="KW-0732">Signal</keyword>
<dbReference type="EMBL" id="JAHLFW010000097">
    <property type="protein sequence ID" value="MBU3839010.1"/>
    <property type="molecule type" value="Genomic_DNA"/>
</dbReference>
<evidence type="ECO:0000256" key="1">
    <source>
        <dbReference type="SAM" id="SignalP"/>
    </source>
</evidence>
<comment type="caution">
    <text evidence="3">The sequence shown here is derived from an EMBL/GenBank/DDBJ whole genome shotgun (WGS) entry which is preliminary data.</text>
</comment>
<feature type="signal peptide" evidence="1">
    <location>
        <begin position="1"/>
        <end position="18"/>
    </location>
</feature>
<dbReference type="Pfam" id="PF14730">
    <property type="entry name" value="DUF4468"/>
    <property type="match status" value="1"/>
</dbReference>
<reference evidence="3" key="2">
    <citation type="submission" date="2021-04" db="EMBL/GenBank/DDBJ databases">
        <authorList>
            <person name="Gilroy R."/>
        </authorList>
    </citation>
    <scope>NUCLEOTIDE SEQUENCE</scope>
    <source>
        <strain evidence="3">G4-2901</strain>
    </source>
</reference>
<dbReference type="CDD" id="cd12190">
    <property type="entry name" value="Bacova_04320_like"/>
    <property type="match status" value="1"/>
</dbReference>
<sequence length="341" mass="38828">MKNLLLLILACLPFFANAKDNKKDDNSNPKYLEGAITFKDDKIVFEDEIKVPSMKKEELYSTMLQWAEKRFVSEGKLNSRVVYKNEGKGEIVASAEEYMVFSSTALSLDRTRIYYHFYILTEDGKCSLNMSRIRYWYDENRDGGERYTAEEWITDDMALNKKKTKLAPICGKFRRETIDLKDALFASARECLGQKILDTPSSNTVVPNVEKKTGVVAVSELPENLAQMATNGKITIKANGKETQLDSNSWGGFGKLFNKDVAYILIDKKQSDICKNMESSPLYTVSFYKDKSSKAEIVIECKKTMTQELSAEELKSLNQNIDTSKEYIMYICEVTSAIINQ</sequence>
<gene>
    <name evidence="3" type="ORF">H9777_12010</name>
</gene>
<dbReference type="InterPro" id="IPR027823">
    <property type="entry name" value="DUF4468"/>
</dbReference>
<feature type="chain" id="PRO_5036748489" evidence="1">
    <location>
        <begin position="19"/>
        <end position="341"/>
    </location>
</feature>
<evidence type="ECO:0000313" key="4">
    <source>
        <dbReference type="Proteomes" id="UP000783796"/>
    </source>
</evidence>
<organism evidence="3 4">
    <name type="scientific">Candidatus Phocaeicola faecigallinarum</name>
    <dbReference type="NCBI Taxonomy" id="2838732"/>
    <lineage>
        <taxon>Bacteria</taxon>
        <taxon>Pseudomonadati</taxon>
        <taxon>Bacteroidota</taxon>
        <taxon>Bacteroidia</taxon>
        <taxon>Bacteroidales</taxon>
        <taxon>Bacteroidaceae</taxon>
        <taxon>Phocaeicola</taxon>
    </lineage>
</organism>